<evidence type="ECO:0000256" key="2">
    <source>
        <dbReference type="ARBA" id="ARBA00004906"/>
    </source>
</evidence>
<dbReference type="CDD" id="cd14304">
    <property type="entry name" value="UBA2_KPC2"/>
    <property type="match status" value="1"/>
</dbReference>
<dbReference type="InterPro" id="IPR041926">
    <property type="entry name" value="UBA1_UBAC1"/>
</dbReference>
<feature type="region of interest" description="Disordered" evidence="8">
    <location>
        <begin position="239"/>
        <end position="261"/>
    </location>
</feature>
<dbReference type="PROSITE" id="PS50053">
    <property type="entry name" value="UBIQUITIN_2"/>
    <property type="match status" value="1"/>
</dbReference>
<dbReference type="SUPFAM" id="SSF46934">
    <property type="entry name" value="UBA-like"/>
    <property type="match status" value="2"/>
</dbReference>
<evidence type="ECO:0000313" key="11">
    <source>
        <dbReference type="EMBL" id="ELR19072.1"/>
    </source>
</evidence>
<dbReference type="InterPro" id="IPR015940">
    <property type="entry name" value="UBA"/>
</dbReference>
<dbReference type="CDD" id="cd14303">
    <property type="entry name" value="UBA1_KPC2"/>
    <property type="match status" value="1"/>
</dbReference>
<dbReference type="SMART" id="SM00165">
    <property type="entry name" value="UBA"/>
    <property type="match status" value="2"/>
</dbReference>
<dbReference type="InterPro" id="IPR000626">
    <property type="entry name" value="Ubiquitin-like_dom"/>
</dbReference>
<evidence type="ECO:0000256" key="3">
    <source>
        <dbReference type="ARBA" id="ARBA00014196"/>
    </source>
</evidence>
<dbReference type="GeneID" id="14919842"/>
<dbReference type="InterPro" id="IPR052476">
    <property type="entry name" value="UBAC1"/>
</dbReference>
<keyword evidence="6" id="KW-0833">Ubl conjugation pathway</keyword>
<keyword evidence="5" id="KW-0677">Repeat</keyword>
<dbReference type="PANTHER" id="PTHR46738">
    <property type="entry name" value="UBIQUITIN-ASSOCIATED DOMAIN-CONTAINING PROTEIN 1"/>
    <property type="match status" value="1"/>
</dbReference>
<sequence length="362" mass="39438">MVHKLVPGIAPDVQKLVFDGRLLDADTLKATGLKDGVDHLDAVPTARTILAATQRKTAAGDGQKKKKARTSSRAVKRDSIRKRAQSLTRADGEENTTTTTSEAGGSPAVDDGASPSAGGQQASRRRRRLPKVPELALRGLVEMGFTAGRARKALLLNGMNTQAAMEWLLMHGEDEDIDAPITEQEQQHILENERNFVPDDEAARQLGEMGFSEEDVTRALRYSRNNQDAALAWLLSDRQSGGEEDDGEEDDEDDFDGDEVEGDEASNALLQAILGNPDIRSGLQSERVVRALERVMQNPHTANEYLNDPEIGPIILQIHSLIDNLRSSSMADGVGEELEGLEEGEEDDFEDLDGGDDLGPMY</sequence>
<dbReference type="Pfam" id="PF22562">
    <property type="entry name" value="UBA_7"/>
    <property type="match status" value="2"/>
</dbReference>
<evidence type="ECO:0000256" key="8">
    <source>
        <dbReference type="SAM" id="MobiDB-lite"/>
    </source>
</evidence>
<dbReference type="GO" id="GO:0016567">
    <property type="term" value="P:protein ubiquitination"/>
    <property type="evidence" value="ECO:0007669"/>
    <property type="project" value="UniProtKB-UniPathway"/>
</dbReference>
<dbReference type="UniPathway" id="UPA00143"/>
<dbReference type="Gene3D" id="1.10.8.10">
    <property type="entry name" value="DNA helicase RuvA subunit, C-terminal domain"/>
    <property type="match status" value="2"/>
</dbReference>
<dbReference type="Proteomes" id="UP000011083">
    <property type="component" value="Unassembled WGS sequence"/>
</dbReference>
<feature type="domain" description="UBA" evidence="9">
    <location>
        <begin position="131"/>
        <end position="171"/>
    </location>
</feature>
<evidence type="ECO:0000313" key="12">
    <source>
        <dbReference type="Proteomes" id="UP000011083"/>
    </source>
</evidence>
<feature type="compositionally biased region" description="Acidic residues" evidence="8">
    <location>
        <begin position="242"/>
        <end position="261"/>
    </location>
</feature>
<name>L8H1H7_ACACF</name>
<protein>
    <recommendedName>
        <fullName evidence="3">Ubiquitin-associated domain-containing protein 1</fullName>
    </recommendedName>
    <alternativeName>
        <fullName evidence="7">Kip1 ubiquitination-promoting complex protein 2</fullName>
    </alternativeName>
</protein>
<feature type="compositionally biased region" description="Acidic residues" evidence="8">
    <location>
        <begin position="334"/>
        <end position="356"/>
    </location>
</feature>
<accession>L8H1H7</accession>
<dbReference type="RefSeq" id="XP_004341136.1">
    <property type="nucleotide sequence ID" value="XM_004341088.1"/>
</dbReference>
<dbReference type="STRING" id="1257118.L8H1H7"/>
<feature type="region of interest" description="Disordered" evidence="8">
    <location>
        <begin position="54"/>
        <end position="130"/>
    </location>
</feature>
<dbReference type="PROSITE" id="PS50030">
    <property type="entry name" value="UBA"/>
    <property type="match status" value="2"/>
</dbReference>
<evidence type="ECO:0000256" key="5">
    <source>
        <dbReference type="ARBA" id="ARBA00022737"/>
    </source>
</evidence>
<evidence type="ECO:0000256" key="7">
    <source>
        <dbReference type="ARBA" id="ARBA00029825"/>
    </source>
</evidence>
<feature type="region of interest" description="Disordered" evidence="8">
    <location>
        <begin position="334"/>
        <end position="362"/>
    </location>
</feature>
<evidence type="ECO:0000256" key="4">
    <source>
        <dbReference type="ARBA" id="ARBA00022490"/>
    </source>
</evidence>
<comment type="pathway">
    <text evidence="2">Protein modification; protein ubiquitination.</text>
</comment>
<feature type="domain" description="Ubiquitin-like" evidence="10">
    <location>
        <begin position="1"/>
        <end position="36"/>
    </location>
</feature>
<organism evidence="11 12">
    <name type="scientific">Acanthamoeba castellanii (strain ATCC 30010 / Neff)</name>
    <dbReference type="NCBI Taxonomy" id="1257118"/>
    <lineage>
        <taxon>Eukaryota</taxon>
        <taxon>Amoebozoa</taxon>
        <taxon>Discosea</taxon>
        <taxon>Longamoebia</taxon>
        <taxon>Centramoebida</taxon>
        <taxon>Acanthamoebidae</taxon>
        <taxon>Acanthamoeba</taxon>
    </lineage>
</organism>
<dbReference type="PANTHER" id="PTHR46738:SF1">
    <property type="entry name" value="UBIQUITIN-ASSOCIATED DOMAIN-CONTAINING PROTEIN 1"/>
    <property type="match status" value="1"/>
</dbReference>
<dbReference type="KEGG" id="acan:ACA1_236500"/>
<reference evidence="11 12" key="1">
    <citation type="journal article" date="2013" name="Genome Biol.">
        <title>Genome of Acanthamoeba castellanii highlights extensive lateral gene transfer and early evolution of tyrosine kinase signaling.</title>
        <authorList>
            <person name="Clarke M."/>
            <person name="Lohan A.J."/>
            <person name="Liu B."/>
            <person name="Lagkouvardos I."/>
            <person name="Roy S."/>
            <person name="Zafar N."/>
            <person name="Bertelli C."/>
            <person name="Schilde C."/>
            <person name="Kianianmomeni A."/>
            <person name="Burglin T.R."/>
            <person name="Frech C."/>
            <person name="Turcotte B."/>
            <person name="Kopec K.O."/>
            <person name="Synnott J.M."/>
            <person name="Choo C."/>
            <person name="Paponov I."/>
            <person name="Finkler A."/>
            <person name="Soon Heng Tan C."/>
            <person name="Hutchins A.P."/>
            <person name="Weinmeier T."/>
            <person name="Rattei T."/>
            <person name="Chu J.S."/>
            <person name="Gimenez G."/>
            <person name="Irimia M."/>
            <person name="Rigden D.J."/>
            <person name="Fitzpatrick D.A."/>
            <person name="Lorenzo-Morales J."/>
            <person name="Bateman A."/>
            <person name="Chiu C.H."/>
            <person name="Tang P."/>
            <person name="Hegemann P."/>
            <person name="Fromm H."/>
            <person name="Raoult D."/>
            <person name="Greub G."/>
            <person name="Miranda-Saavedra D."/>
            <person name="Chen N."/>
            <person name="Nash P."/>
            <person name="Ginger M.L."/>
            <person name="Horn M."/>
            <person name="Schaap P."/>
            <person name="Caler L."/>
            <person name="Loftus B."/>
        </authorList>
    </citation>
    <scope>NUCLEOTIDE SEQUENCE [LARGE SCALE GENOMIC DNA]</scope>
    <source>
        <strain evidence="11 12">Neff</strain>
    </source>
</reference>
<dbReference type="Gene3D" id="1.10.260.100">
    <property type="match status" value="1"/>
</dbReference>
<dbReference type="InterPro" id="IPR009060">
    <property type="entry name" value="UBA-like_sf"/>
</dbReference>
<evidence type="ECO:0000259" key="9">
    <source>
        <dbReference type="PROSITE" id="PS50030"/>
    </source>
</evidence>
<dbReference type="EMBL" id="KB007939">
    <property type="protein sequence ID" value="ELR19072.1"/>
    <property type="molecule type" value="Genomic_DNA"/>
</dbReference>
<dbReference type="InterPro" id="IPR006636">
    <property type="entry name" value="STI1_HS-bd"/>
</dbReference>
<comment type="subcellular location">
    <subcellularLocation>
        <location evidence="1">Cytoplasm</location>
    </subcellularLocation>
</comment>
<dbReference type="AlphaFoldDB" id="L8H1H7"/>
<keyword evidence="12" id="KW-1185">Reference proteome</keyword>
<dbReference type="CDD" id="cd17039">
    <property type="entry name" value="Ubl_ubiquitin_like"/>
    <property type="match status" value="1"/>
</dbReference>
<dbReference type="SMART" id="SM00727">
    <property type="entry name" value="STI1"/>
    <property type="match status" value="1"/>
</dbReference>
<keyword evidence="4" id="KW-0963">Cytoplasm</keyword>
<dbReference type="GO" id="GO:0000151">
    <property type="term" value="C:ubiquitin ligase complex"/>
    <property type="evidence" value="ECO:0007669"/>
    <property type="project" value="TreeGrafter"/>
</dbReference>
<gene>
    <name evidence="11" type="ORF">ACA1_236500</name>
</gene>
<evidence type="ECO:0000259" key="10">
    <source>
        <dbReference type="PROSITE" id="PS50053"/>
    </source>
</evidence>
<evidence type="ECO:0000256" key="1">
    <source>
        <dbReference type="ARBA" id="ARBA00004496"/>
    </source>
</evidence>
<evidence type="ECO:0000256" key="6">
    <source>
        <dbReference type="ARBA" id="ARBA00022786"/>
    </source>
</evidence>
<feature type="domain" description="UBA" evidence="9">
    <location>
        <begin position="197"/>
        <end position="237"/>
    </location>
</feature>
<dbReference type="OrthoDB" id="336240at2759"/>
<dbReference type="InterPro" id="IPR041927">
    <property type="entry name" value="UBA2_UBAC1"/>
</dbReference>
<dbReference type="VEuPathDB" id="AmoebaDB:ACA1_236500"/>
<dbReference type="GO" id="GO:0005737">
    <property type="term" value="C:cytoplasm"/>
    <property type="evidence" value="ECO:0007669"/>
    <property type="project" value="UniProtKB-SubCell"/>
</dbReference>
<proteinExistence type="predicted"/>